<dbReference type="InterPro" id="IPR050469">
    <property type="entry name" value="Diguanylate_Cyclase"/>
</dbReference>
<dbReference type="GO" id="GO:0004672">
    <property type="term" value="F:protein kinase activity"/>
    <property type="evidence" value="ECO:0007669"/>
    <property type="project" value="UniProtKB-ARBA"/>
</dbReference>
<dbReference type="EC" id="2.7.7.65" evidence="2"/>
<dbReference type="AlphaFoldDB" id="A0A432ZBV3"/>
<feature type="domain" description="Response regulatory" evidence="8">
    <location>
        <begin position="142"/>
        <end position="258"/>
    </location>
</feature>
<evidence type="ECO:0000259" key="9">
    <source>
        <dbReference type="PROSITE" id="PS50887"/>
    </source>
</evidence>
<dbReference type="Gene3D" id="3.40.50.2300">
    <property type="match status" value="2"/>
</dbReference>
<evidence type="ECO:0000256" key="7">
    <source>
        <dbReference type="SAM" id="MobiDB-lite"/>
    </source>
</evidence>
<feature type="region of interest" description="Disordered" evidence="7">
    <location>
        <begin position="116"/>
        <end position="136"/>
    </location>
</feature>
<evidence type="ECO:0000259" key="8">
    <source>
        <dbReference type="PROSITE" id="PS50110"/>
    </source>
</evidence>
<dbReference type="SMART" id="SM00448">
    <property type="entry name" value="REC"/>
    <property type="match status" value="2"/>
</dbReference>
<reference evidence="11 12" key="1">
    <citation type="journal article" date="2011" name="Front. Microbiol.">
        <title>Genomic signatures of strain selection and enhancement in Bacillus atrophaeus var. globigii, a historical biowarfare simulant.</title>
        <authorList>
            <person name="Gibbons H.S."/>
            <person name="Broomall S.M."/>
            <person name="McNew L.A."/>
            <person name="Daligault H."/>
            <person name="Chapman C."/>
            <person name="Bruce D."/>
            <person name="Karavis M."/>
            <person name="Krepps M."/>
            <person name="McGregor P.A."/>
            <person name="Hong C."/>
            <person name="Park K.H."/>
            <person name="Akmal A."/>
            <person name="Feldman A."/>
            <person name="Lin J.S."/>
            <person name="Chang W.E."/>
            <person name="Higgs B.W."/>
            <person name="Demirev P."/>
            <person name="Lindquist J."/>
            <person name="Liem A."/>
            <person name="Fochler E."/>
            <person name="Read T.D."/>
            <person name="Tapia R."/>
            <person name="Johnson S."/>
            <person name="Bishop-Lilly K.A."/>
            <person name="Detter C."/>
            <person name="Han C."/>
            <person name="Sozhamannan S."/>
            <person name="Rosenzweig C.N."/>
            <person name="Skowronski E.W."/>
        </authorList>
    </citation>
    <scope>NUCLEOTIDE SEQUENCE [LARGE SCALE GENOMIC DNA]</scope>
    <source>
        <strain evidence="11 12">CL-SP19</strain>
    </source>
</reference>
<comment type="cofactor">
    <cofactor evidence="1">
        <name>Mg(2+)</name>
        <dbReference type="ChEBI" id="CHEBI:18420"/>
    </cofactor>
</comment>
<name>A0A432ZBV3_9GAMM</name>
<feature type="compositionally biased region" description="Polar residues" evidence="7">
    <location>
        <begin position="127"/>
        <end position="136"/>
    </location>
</feature>
<proteinExistence type="predicted"/>
<dbReference type="Pfam" id="PF00072">
    <property type="entry name" value="Response_reg"/>
    <property type="match status" value="1"/>
</dbReference>
<feature type="modified residue" description="4-aspartylphosphate" evidence="6">
    <location>
        <position position="191"/>
    </location>
</feature>
<dbReference type="InterPro" id="IPR000160">
    <property type="entry name" value="GGDEF_dom"/>
</dbReference>
<evidence type="ECO:0000256" key="4">
    <source>
        <dbReference type="ARBA" id="ARBA00034247"/>
    </source>
</evidence>
<dbReference type="Proteomes" id="UP000287908">
    <property type="component" value="Unassembled WGS sequence"/>
</dbReference>
<dbReference type="GO" id="GO:1902201">
    <property type="term" value="P:negative regulation of bacterial-type flagellum-dependent cell motility"/>
    <property type="evidence" value="ECO:0007669"/>
    <property type="project" value="TreeGrafter"/>
</dbReference>
<comment type="caution">
    <text evidence="11">The sequence shown here is derived from an EMBL/GenBank/DDBJ whole genome shotgun (WGS) entry which is preliminary data.</text>
</comment>
<dbReference type="PANTHER" id="PTHR45138:SF9">
    <property type="entry name" value="DIGUANYLATE CYCLASE DGCM-RELATED"/>
    <property type="match status" value="1"/>
</dbReference>
<dbReference type="InterPro" id="IPR029787">
    <property type="entry name" value="Nucleotide_cyclase"/>
</dbReference>
<dbReference type="Gene3D" id="3.30.70.270">
    <property type="match status" value="1"/>
</dbReference>
<comment type="catalytic activity">
    <reaction evidence="4">
        <text>2 GTP = 3',3'-c-di-GMP + 2 diphosphate</text>
        <dbReference type="Rhea" id="RHEA:24898"/>
        <dbReference type="ChEBI" id="CHEBI:33019"/>
        <dbReference type="ChEBI" id="CHEBI:37565"/>
        <dbReference type="ChEBI" id="CHEBI:58805"/>
        <dbReference type="EC" id="2.7.7.65"/>
    </reaction>
</comment>
<dbReference type="InterPro" id="IPR001789">
    <property type="entry name" value="Sig_transdc_resp-reg_receiver"/>
</dbReference>
<sequence length="557" mass="62746">MSKHNVPEELQAEIQAIRDQYKERLVSDKSKLTSLLDGLSLTNANQRVDEIHLILHSISGSAGTFGFDKISEEARRIDEKLKESASQFGQDTIIKLISNDVTRFCQLLDRTSVHNASSSSESASTAKTLQKTNPSRSAHEGEVWLIEENEQLAAQFSKQLVNFNFKINTVTLKEALKLVDKGGWPDATIIDMDGHPFNATADFKTLFTTTEGAPKGLIMLSENDAFDQRIKAAKIRATSFLKKPINLSELVSHLEAVVNEEKSAQPRVMLIDDDKELCSLMKLELESQGMQVSILHDVRNIVSELNEFRPELLLLDMEMPEYSGIDIALLVRQNVQFESLPIVYLSAERNLDKQTEALLFDADDFLVKPISNERLISSIRSRVHRARNLEQLISRDGLTGLLKHATIKEHADRELMRARREKTALSIIMLDIDHFKRVNDTYGHSTGDTVIASLAALLRHRFRQTDIVGRYGGEEFLVILPNTQEQEAFKIVDRIRIAFSEMEFSADNQKFSCTLSAGCICSSHLPDQMDASELIETADKALYESKRNGRNQVSTQQ</sequence>
<feature type="compositionally biased region" description="Low complexity" evidence="7">
    <location>
        <begin position="116"/>
        <end position="126"/>
    </location>
</feature>
<evidence type="ECO:0000256" key="1">
    <source>
        <dbReference type="ARBA" id="ARBA00001946"/>
    </source>
</evidence>
<dbReference type="GO" id="GO:0005886">
    <property type="term" value="C:plasma membrane"/>
    <property type="evidence" value="ECO:0007669"/>
    <property type="project" value="TreeGrafter"/>
</dbReference>
<evidence type="ECO:0000313" key="11">
    <source>
        <dbReference type="EMBL" id="RUO75380.1"/>
    </source>
</evidence>
<dbReference type="OrthoDB" id="9812260at2"/>
<keyword evidence="12" id="KW-1185">Reference proteome</keyword>
<dbReference type="RefSeq" id="WP_126785252.1">
    <property type="nucleotide sequence ID" value="NZ_PIQF01000003.1"/>
</dbReference>
<dbReference type="Gene3D" id="1.20.120.160">
    <property type="entry name" value="HPT domain"/>
    <property type="match status" value="1"/>
</dbReference>
<dbReference type="PANTHER" id="PTHR45138">
    <property type="entry name" value="REGULATORY COMPONENTS OF SENSORY TRANSDUCTION SYSTEM"/>
    <property type="match status" value="1"/>
</dbReference>
<evidence type="ECO:0000256" key="3">
    <source>
        <dbReference type="ARBA" id="ARBA00023012"/>
    </source>
</evidence>
<feature type="domain" description="HPt" evidence="10">
    <location>
        <begin position="13"/>
        <end position="111"/>
    </location>
</feature>
<evidence type="ECO:0000259" key="10">
    <source>
        <dbReference type="PROSITE" id="PS50894"/>
    </source>
</evidence>
<keyword evidence="6" id="KW-0597">Phosphoprotein</keyword>
<dbReference type="SUPFAM" id="SSF47226">
    <property type="entry name" value="Histidine-containing phosphotransfer domain, HPT domain"/>
    <property type="match status" value="1"/>
</dbReference>
<dbReference type="GO" id="GO:0000160">
    <property type="term" value="P:phosphorelay signal transduction system"/>
    <property type="evidence" value="ECO:0007669"/>
    <property type="project" value="UniProtKB-KW"/>
</dbReference>
<protein>
    <recommendedName>
        <fullName evidence="2">diguanylate cyclase</fullName>
        <ecNumber evidence="2">2.7.7.65</ecNumber>
    </recommendedName>
</protein>
<dbReference type="Pfam" id="PF01627">
    <property type="entry name" value="Hpt"/>
    <property type="match status" value="1"/>
</dbReference>
<dbReference type="NCBIfam" id="TIGR00254">
    <property type="entry name" value="GGDEF"/>
    <property type="match status" value="1"/>
</dbReference>
<feature type="modified residue" description="4-aspartylphosphate" evidence="6">
    <location>
        <position position="316"/>
    </location>
</feature>
<organism evidence="11 12">
    <name type="scientific">Idiomarina seosinensis</name>
    <dbReference type="NCBI Taxonomy" id="281739"/>
    <lineage>
        <taxon>Bacteria</taxon>
        <taxon>Pseudomonadati</taxon>
        <taxon>Pseudomonadota</taxon>
        <taxon>Gammaproteobacteria</taxon>
        <taxon>Alteromonadales</taxon>
        <taxon>Idiomarinaceae</taxon>
        <taxon>Idiomarina</taxon>
    </lineage>
</organism>
<dbReference type="Pfam" id="PF00990">
    <property type="entry name" value="GGDEF"/>
    <property type="match status" value="1"/>
</dbReference>
<dbReference type="CDD" id="cd01949">
    <property type="entry name" value="GGDEF"/>
    <property type="match status" value="1"/>
</dbReference>
<keyword evidence="3" id="KW-0902">Two-component regulatory system</keyword>
<dbReference type="InterPro" id="IPR036641">
    <property type="entry name" value="HPT_dom_sf"/>
</dbReference>
<dbReference type="FunFam" id="3.30.70.270:FF:000001">
    <property type="entry name" value="Diguanylate cyclase domain protein"/>
    <property type="match status" value="1"/>
</dbReference>
<dbReference type="EMBL" id="PIQF01000003">
    <property type="protein sequence ID" value="RUO75380.1"/>
    <property type="molecule type" value="Genomic_DNA"/>
</dbReference>
<dbReference type="SUPFAM" id="SSF55073">
    <property type="entry name" value="Nucleotide cyclase"/>
    <property type="match status" value="1"/>
</dbReference>
<dbReference type="GO" id="GO:0043709">
    <property type="term" value="P:cell adhesion involved in single-species biofilm formation"/>
    <property type="evidence" value="ECO:0007669"/>
    <property type="project" value="TreeGrafter"/>
</dbReference>
<dbReference type="PROSITE" id="PS50887">
    <property type="entry name" value="GGDEF"/>
    <property type="match status" value="1"/>
</dbReference>
<accession>A0A432ZBV3</accession>
<dbReference type="SMART" id="SM00267">
    <property type="entry name" value="GGDEF"/>
    <property type="match status" value="1"/>
</dbReference>
<evidence type="ECO:0000256" key="2">
    <source>
        <dbReference type="ARBA" id="ARBA00012528"/>
    </source>
</evidence>
<dbReference type="SUPFAM" id="SSF52172">
    <property type="entry name" value="CheY-like"/>
    <property type="match status" value="2"/>
</dbReference>
<dbReference type="InterPro" id="IPR043128">
    <property type="entry name" value="Rev_trsase/Diguanyl_cyclase"/>
</dbReference>
<feature type="modified residue" description="Phosphohistidine" evidence="5">
    <location>
        <position position="56"/>
    </location>
</feature>
<dbReference type="InterPro" id="IPR008207">
    <property type="entry name" value="Sig_transdc_His_kin_Hpt_dom"/>
</dbReference>
<dbReference type="InterPro" id="IPR011006">
    <property type="entry name" value="CheY-like_superfamily"/>
</dbReference>
<dbReference type="PROSITE" id="PS50894">
    <property type="entry name" value="HPT"/>
    <property type="match status" value="1"/>
</dbReference>
<evidence type="ECO:0000256" key="5">
    <source>
        <dbReference type="PROSITE-ProRule" id="PRU00110"/>
    </source>
</evidence>
<dbReference type="GO" id="GO:0052621">
    <property type="term" value="F:diguanylate cyclase activity"/>
    <property type="evidence" value="ECO:0007669"/>
    <property type="project" value="UniProtKB-EC"/>
</dbReference>
<evidence type="ECO:0000256" key="6">
    <source>
        <dbReference type="PROSITE-ProRule" id="PRU00169"/>
    </source>
</evidence>
<gene>
    <name evidence="11" type="ORF">CWI81_10430</name>
</gene>
<dbReference type="CDD" id="cd00156">
    <property type="entry name" value="REC"/>
    <property type="match status" value="1"/>
</dbReference>
<dbReference type="PROSITE" id="PS50110">
    <property type="entry name" value="RESPONSE_REGULATORY"/>
    <property type="match status" value="2"/>
</dbReference>
<feature type="domain" description="Response regulatory" evidence="8">
    <location>
        <begin position="267"/>
        <end position="383"/>
    </location>
</feature>
<evidence type="ECO:0000313" key="12">
    <source>
        <dbReference type="Proteomes" id="UP000287908"/>
    </source>
</evidence>
<feature type="domain" description="GGDEF" evidence="9">
    <location>
        <begin position="423"/>
        <end position="557"/>
    </location>
</feature>